<dbReference type="SUPFAM" id="SSF52540">
    <property type="entry name" value="P-loop containing nucleoside triphosphate hydrolases"/>
    <property type="match status" value="1"/>
</dbReference>
<keyword evidence="6" id="KW-0999">Mitochondrion inner membrane</keyword>
<proteinExistence type="inferred from homology"/>
<dbReference type="Pfam" id="PF25426">
    <property type="entry name" value="AAA_lid_BCS1"/>
    <property type="match status" value="1"/>
</dbReference>
<keyword evidence="7" id="KW-0378">Hydrolase</keyword>
<evidence type="ECO:0000256" key="9">
    <source>
        <dbReference type="ARBA" id="ARBA00022989"/>
    </source>
</evidence>
<keyword evidence="10" id="KW-0496">Mitochondrion</keyword>
<evidence type="ECO:0000256" key="3">
    <source>
        <dbReference type="ARBA" id="ARBA00016942"/>
    </source>
</evidence>
<dbReference type="EMBL" id="NCKU01012207">
    <property type="protein sequence ID" value="RWS00152.1"/>
    <property type="molecule type" value="Genomic_DNA"/>
</dbReference>
<evidence type="ECO:0000256" key="5">
    <source>
        <dbReference type="ARBA" id="ARBA00022741"/>
    </source>
</evidence>
<comment type="catalytic activity">
    <reaction evidence="13">
        <text>ATP + H2O = ADP + phosphate + H(+)</text>
        <dbReference type="Rhea" id="RHEA:13065"/>
        <dbReference type="ChEBI" id="CHEBI:15377"/>
        <dbReference type="ChEBI" id="CHEBI:15378"/>
        <dbReference type="ChEBI" id="CHEBI:30616"/>
        <dbReference type="ChEBI" id="CHEBI:43474"/>
        <dbReference type="ChEBI" id="CHEBI:456216"/>
    </reaction>
    <physiologicalReaction direction="left-to-right" evidence="13">
        <dbReference type="Rhea" id="RHEA:13066"/>
    </physiologicalReaction>
</comment>
<comment type="subcellular location">
    <subcellularLocation>
        <location evidence="1">Mitochondrion inner membrane</location>
        <topology evidence="1">Single-pass membrane protein</topology>
    </subcellularLocation>
</comment>
<comment type="caution">
    <text evidence="17">The sequence shown here is derived from an EMBL/GenBank/DDBJ whole genome shotgun (WGS) entry which is preliminary data.</text>
</comment>
<evidence type="ECO:0000256" key="11">
    <source>
        <dbReference type="ARBA" id="ARBA00023136"/>
    </source>
</evidence>
<dbReference type="InterPro" id="IPR057495">
    <property type="entry name" value="AAA_lid_BCS1"/>
</dbReference>
<keyword evidence="4" id="KW-0812">Transmembrane</keyword>
<keyword evidence="5" id="KW-0547">Nucleotide-binding</keyword>
<dbReference type="InterPro" id="IPR050747">
    <property type="entry name" value="Mitochondrial_chaperone_BCS1"/>
</dbReference>
<evidence type="ECO:0000256" key="4">
    <source>
        <dbReference type="ARBA" id="ARBA00022692"/>
    </source>
</evidence>
<dbReference type="InterPro" id="IPR003959">
    <property type="entry name" value="ATPase_AAA_core"/>
</dbReference>
<feature type="domain" description="AAA+ ATPase" evidence="15">
    <location>
        <begin position="166"/>
        <end position="389"/>
    </location>
</feature>
<dbReference type="PANTHER" id="PTHR23070">
    <property type="entry name" value="BCS1 AAA-TYPE ATPASE"/>
    <property type="match status" value="1"/>
</dbReference>
<evidence type="ECO:0000256" key="12">
    <source>
        <dbReference type="ARBA" id="ARBA00032816"/>
    </source>
</evidence>
<feature type="region of interest" description="Disordered" evidence="14">
    <location>
        <begin position="255"/>
        <end position="296"/>
    </location>
</feature>
<evidence type="ECO:0000259" key="16">
    <source>
        <dbReference type="SMART" id="SM01024"/>
    </source>
</evidence>
<feature type="non-terminal residue" evidence="17">
    <location>
        <position position="450"/>
    </location>
</feature>
<evidence type="ECO:0000256" key="14">
    <source>
        <dbReference type="SAM" id="MobiDB-lite"/>
    </source>
</evidence>
<reference evidence="17 18" key="1">
    <citation type="journal article" date="2018" name="Gigascience">
        <title>Genomes of trombidid mites reveal novel predicted allergens and laterally-transferred genes associated with secondary metabolism.</title>
        <authorList>
            <person name="Dong X."/>
            <person name="Chaisiri K."/>
            <person name="Xia D."/>
            <person name="Armstrong S.D."/>
            <person name="Fang Y."/>
            <person name="Donnelly M.J."/>
            <person name="Kadowaki T."/>
            <person name="McGarry J.W."/>
            <person name="Darby A.C."/>
            <person name="Makepeace B.L."/>
        </authorList>
    </citation>
    <scope>NUCLEOTIDE SEQUENCE [LARGE SCALE GENOMIC DNA]</scope>
    <source>
        <strain evidence="17">UoL-WK</strain>
    </source>
</reference>
<evidence type="ECO:0000313" key="18">
    <source>
        <dbReference type="Proteomes" id="UP000285301"/>
    </source>
</evidence>
<dbReference type="InterPro" id="IPR027417">
    <property type="entry name" value="P-loop_NTPase"/>
</dbReference>
<dbReference type="Proteomes" id="UP000285301">
    <property type="component" value="Unassembled WGS sequence"/>
</dbReference>
<dbReference type="InterPro" id="IPR014851">
    <property type="entry name" value="BCS1_N"/>
</dbReference>
<sequence>YFTEEVIFDDQQQEYIPTDSLNLDQRKQHELKTRKQNSKYRFYLPAPGIVHIRIRGRLMQLESSRFVTAFGQTKKTLKLTICGKEKHFLEHIIEEAVRLGEARESNKLTIYKSNAIFADWEKAGPSRRKRPLSTVVLDRGITENFLSDINEFLNSKKWYHQRGIPYRRGYLLYGPPGCGKSSFIKAIASELNFGICLLNLNDKKCNDDILMKLIYSIPDKSFVLIEDVDLFFSVNEKLSSTDTFFKEINQHNDFENKDGELQNKEDKFNSKPKKTNQRNYNDNINSNLGAEEEKITDSSKSIQNENLIIEKISISCQASNSHSKQTSARDNNKKVEHNVSFSAFINMLDGIASKEGLVIMMTTNNINALDSTFLRAGRIDRLQKIDYPSDYQIKELFCRFYPNASPILAEEFVRKHKATKRLVSVAEIQGHLLTNKFDPIRAITSLNRGI</sequence>
<evidence type="ECO:0000313" key="17">
    <source>
        <dbReference type="EMBL" id="RWS00152.1"/>
    </source>
</evidence>
<comment type="similarity">
    <text evidence="2">Belongs to the AAA ATPase family. BCS1 subfamily.</text>
</comment>
<keyword evidence="18" id="KW-1185">Reference proteome</keyword>
<evidence type="ECO:0000256" key="8">
    <source>
        <dbReference type="ARBA" id="ARBA00022840"/>
    </source>
</evidence>
<dbReference type="GO" id="GO:0005743">
    <property type="term" value="C:mitochondrial inner membrane"/>
    <property type="evidence" value="ECO:0007669"/>
    <property type="project" value="UniProtKB-SubCell"/>
</dbReference>
<dbReference type="Gene3D" id="3.40.50.300">
    <property type="entry name" value="P-loop containing nucleotide triphosphate hydrolases"/>
    <property type="match status" value="2"/>
</dbReference>
<dbReference type="GO" id="GO:0016887">
    <property type="term" value="F:ATP hydrolysis activity"/>
    <property type="evidence" value="ECO:0007669"/>
    <property type="project" value="InterPro"/>
</dbReference>
<dbReference type="InterPro" id="IPR003593">
    <property type="entry name" value="AAA+_ATPase"/>
</dbReference>
<feature type="non-terminal residue" evidence="17">
    <location>
        <position position="1"/>
    </location>
</feature>
<dbReference type="OrthoDB" id="10251412at2759"/>
<dbReference type="SMART" id="SM00382">
    <property type="entry name" value="AAA"/>
    <property type="match status" value="1"/>
</dbReference>
<feature type="compositionally biased region" description="Basic and acidic residues" evidence="14">
    <location>
        <begin position="255"/>
        <end position="269"/>
    </location>
</feature>
<gene>
    <name evidence="17" type="ORF">B4U79_00510</name>
</gene>
<organism evidence="17 18">
    <name type="scientific">Dinothrombium tinctorium</name>
    <dbReference type="NCBI Taxonomy" id="1965070"/>
    <lineage>
        <taxon>Eukaryota</taxon>
        <taxon>Metazoa</taxon>
        <taxon>Ecdysozoa</taxon>
        <taxon>Arthropoda</taxon>
        <taxon>Chelicerata</taxon>
        <taxon>Arachnida</taxon>
        <taxon>Acari</taxon>
        <taxon>Acariformes</taxon>
        <taxon>Trombidiformes</taxon>
        <taxon>Prostigmata</taxon>
        <taxon>Anystina</taxon>
        <taxon>Parasitengona</taxon>
        <taxon>Trombidioidea</taxon>
        <taxon>Trombidiidae</taxon>
        <taxon>Dinothrombium</taxon>
    </lineage>
</organism>
<evidence type="ECO:0000256" key="10">
    <source>
        <dbReference type="ARBA" id="ARBA00023128"/>
    </source>
</evidence>
<name>A0A3S3RIF4_9ACAR</name>
<keyword evidence="9" id="KW-1133">Transmembrane helix</keyword>
<evidence type="ECO:0000256" key="7">
    <source>
        <dbReference type="ARBA" id="ARBA00022801"/>
    </source>
</evidence>
<keyword evidence="8" id="KW-0067">ATP-binding</keyword>
<dbReference type="Pfam" id="PF08740">
    <property type="entry name" value="BCS1_N"/>
    <property type="match status" value="1"/>
</dbReference>
<evidence type="ECO:0000256" key="13">
    <source>
        <dbReference type="ARBA" id="ARBA00048778"/>
    </source>
</evidence>
<protein>
    <recommendedName>
        <fullName evidence="3">Mitochondrial chaperone BCS1</fullName>
    </recommendedName>
    <alternativeName>
        <fullName evidence="12">BCS1-like protein</fullName>
    </alternativeName>
</protein>
<dbReference type="Pfam" id="PF00004">
    <property type="entry name" value="AAA"/>
    <property type="match status" value="2"/>
</dbReference>
<dbReference type="SMART" id="SM01024">
    <property type="entry name" value="BCS1_N"/>
    <property type="match status" value="1"/>
</dbReference>
<evidence type="ECO:0000256" key="2">
    <source>
        <dbReference type="ARBA" id="ARBA00007448"/>
    </source>
</evidence>
<evidence type="ECO:0000259" key="15">
    <source>
        <dbReference type="SMART" id="SM00382"/>
    </source>
</evidence>
<evidence type="ECO:0000256" key="6">
    <source>
        <dbReference type="ARBA" id="ARBA00022792"/>
    </source>
</evidence>
<dbReference type="AlphaFoldDB" id="A0A3S3RIF4"/>
<evidence type="ECO:0000256" key="1">
    <source>
        <dbReference type="ARBA" id="ARBA00004434"/>
    </source>
</evidence>
<dbReference type="STRING" id="1965070.A0A3S3RIF4"/>
<keyword evidence="11" id="KW-0472">Membrane</keyword>
<accession>A0A3S3RIF4</accession>
<dbReference type="GO" id="GO:0005524">
    <property type="term" value="F:ATP binding"/>
    <property type="evidence" value="ECO:0007669"/>
    <property type="project" value="UniProtKB-KW"/>
</dbReference>
<feature type="domain" description="BCS1 N-terminal" evidence="16">
    <location>
        <begin position="1"/>
        <end position="135"/>
    </location>
</feature>
<feature type="compositionally biased region" description="Polar residues" evidence="14">
    <location>
        <begin position="277"/>
        <end position="288"/>
    </location>
</feature>